<dbReference type="RefSeq" id="WP_164129316.1">
    <property type="nucleotide sequence ID" value="NZ_JAAGOX010000012.1"/>
</dbReference>
<dbReference type="SUPFAM" id="SSF56300">
    <property type="entry name" value="Metallo-dependent phosphatases"/>
    <property type="match status" value="1"/>
</dbReference>
<protein>
    <submittedName>
        <fullName evidence="2">Metallophosphoesterase</fullName>
    </submittedName>
</protein>
<comment type="caution">
    <text evidence="2">The sequence shown here is derived from an EMBL/GenBank/DDBJ whole genome shotgun (WGS) entry which is preliminary data.</text>
</comment>
<gene>
    <name evidence="2" type="ORF">G0P99_09935</name>
</gene>
<organism evidence="2">
    <name type="scientific">Ruegeria sp. PrR005</name>
    <dbReference type="NCBI Taxonomy" id="2706882"/>
    <lineage>
        <taxon>Bacteria</taxon>
        <taxon>Pseudomonadati</taxon>
        <taxon>Pseudomonadota</taxon>
        <taxon>Alphaproteobacteria</taxon>
        <taxon>Rhodobacterales</taxon>
        <taxon>Roseobacteraceae</taxon>
        <taxon>Ruegeria</taxon>
    </lineage>
</organism>
<evidence type="ECO:0000259" key="1">
    <source>
        <dbReference type="Pfam" id="PF00149"/>
    </source>
</evidence>
<dbReference type="Pfam" id="PF00149">
    <property type="entry name" value="Metallophos"/>
    <property type="match status" value="1"/>
</dbReference>
<dbReference type="Gene3D" id="3.60.21.10">
    <property type="match status" value="1"/>
</dbReference>
<dbReference type="AlphaFoldDB" id="A0A6B2NMD8"/>
<evidence type="ECO:0000313" key="2">
    <source>
        <dbReference type="EMBL" id="NDW45281.1"/>
    </source>
</evidence>
<dbReference type="PANTHER" id="PTHR43143">
    <property type="entry name" value="METALLOPHOSPHOESTERASE, CALCINEURIN SUPERFAMILY"/>
    <property type="match status" value="1"/>
</dbReference>
<dbReference type="GO" id="GO:0016787">
    <property type="term" value="F:hydrolase activity"/>
    <property type="evidence" value="ECO:0007669"/>
    <property type="project" value="InterPro"/>
</dbReference>
<feature type="domain" description="Calcineurin-like phosphoesterase" evidence="1">
    <location>
        <begin position="21"/>
        <end position="232"/>
    </location>
</feature>
<dbReference type="InterPro" id="IPR029052">
    <property type="entry name" value="Metallo-depent_PP-like"/>
</dbReference>
<dbReference type="InterPro" id="IPR051918">
    <property type="entry name" value="STPP_CPPED1"/>
</dbReference>
<reference evidence="2" key="1">
    <citation type="submission" date="2020-02" db="EMBL/GenBank/DDBJ databases">
        <title>Delineation of the pyrene-degrading pathway in Roseobacter clade bacteria by genomic analysis.</title>
        <authorList>
            <person name="Zhou H."/>
            <person name="Wang H."/>
        </authorList>
    </citation>
    <scope>NUCLEOTIDE SEQUENCE</scope>
    <source>
        <strain evidence="2">PrR005</strain>
    </source>
</reference>
<accession>A0A6B2NMD8</accession>
<proteinExistence type="predicted"/>
<sequence>MLRIVMLVLCLVAGGVRAEPLRIAVISDLNGGYGSTKYSKSVRDGIARIVALEPDLVISTGDMVAGQQVNPHLSADQVAAMWSAFDDAVTNPLARAGIPFVVTPGNHDASAYRGFEGERAIFARVWGDREPDLTFVDKADFPFRYALSVRGVLLVSLDVTTTGALSDNQFDWLDDLLKRQSSRHKAVVLFSHLPLWPFAEKRRDDVIGDPKLHELLVRHGVDLYLSGHHHAYYPGVVDDILMVSQSCLGSGPRALIGANRPSPKAFSLVEIAGDGSIEETAYQSPDFLTPVELDDLPRSIGRLVRKDLVGK</sequence>
<dbReference type="PANTHER" id="PTHR43143:SF1">
    <property type="entry name" value="SERINE_THREONINE-PROTEIN PHOSPHATASE CPPED1"/>
    <property type="match status" value="1"/>
</dbReference>
<dbReference type="EMBL" id="JAAGOX010000012">
    <property type="protein sequence ID" value="NDW45281.1"/>
    <property type="molecule type" value="Genomic_DNA"/>
</dbReference>
<dbReference type="InterPro" id="IPR004843">
    <property type="entry name" value="Calcineurin-like_PHP"/>
</dbReference>
<name>A0A6B2NMD8_9RHOB</name>